<keyword evidence="3" id="KW-1185">Reference proteome</keyword>
<dbReference type="InterPro" id="IPR032874">
    <property type="entry name" value="DDE_dom"/>
</dbReference>
<organism evidence="2 3">
    <name type="scientific">Aristophania vespae</name>
    <dbReference type="NCBI Taxonomy" id="2697033"/>
    <lineage>
        <taxon>Bacteria</taxon>
        <taxon>Pseudomonadati</taxon>
        <taxon>Pseudomonadota</taxon>
        <taxon>Alphaproteobacteria</taxon>
        <taxon>Acetobacterales</taxon>
        <taxon>Acetobacteraceae</taxon>
        <taxon>Aristophania</taxon>
    </lineage>
</organism>
<feature type="domain" description="DDE" evidence="1">
    <location>
        <begin position="17"/>
        <end position="58"/>
    </location>
</feature>
<sequence>MQLMPGTARLFPARAGMNQTYIKVKGVWAYLYRAVDKNGDMIGFYLSPTLKAGAAKRFG</sequence>
<proteinExistence type="predicted"/>
<dbReference type="AlphaFoldDB" id="A0A6P1NBU1"/>
<dbReference type="KEGG" id="bomb:GT348_07775"/>
<evidence type="ECO:0000259" key="1">
    <source>
        <dbReference type="Pfam" id="PF13610"/>
    </source>
</evidence>
<evidence type="ECO:0000313" key="3">
    <source>
        <dbReference type="Proteomes" id="UP000463975"/>
    </source>
</evidence>
<dbReference type="Pfam" id="PF13610">
    <property type="entry name" value="DDE_Tnp_IS240"/>
    <property type="match status" value="1"/>
</dbReference>
<gene>
    <name evidence="2" type="ORF">GT348_07775</name>
</gene>
<evidence type="ECO:0000313" key="2">
    <source>
        <dbReference type="EMBL" id="QHI96145.1"/>
    </source>
</evidence>
<name>A0A6P1NBU1_9PROT</name>
<accession>A0A6P1NBU1</accession>
<protein>
    <submittedName>
        <fullName evidence="2">DDE-type integrase/transposase/recombinase</fullName>
    </submittedName>
</protein>
<dbReference type="EMBL" id="CP047652">
    <property type="protein sequence ID" value="QHI96145.1"/>
    <property type="molecule type" value="Genomic_DNA"/>
</dbReference>
<dbReference type="Proteomes" id="UP000463975">
    <property type="component" value="Chromosome"/>
</dbReference>
<reference evidence="2 3" key="1">
    <citation type="submission" date="2020-01" db="EMBL/GenBank/DDBJ databases">
        <title>Genome sequencing of strain KACC 21507.</title>
        <authorList>
            <person name="Heo J."/>
            <person name="Kim S.-J."/>
            <person name="Kim J.-S."/>
            <person name="Hong S.-B."/>
            <person name="Kwon S.-W."/>
        </authorList>
    </citation>
    <scope>NUCLEOTIDE SEQUENCE [LARGE SCALE GENOMIC DNA]</scope>
    <source>
        <strain evidence="2 3">KACC 21507</strain>
    </source>
</reference>